<dbReference type="Pfam" id="PF00550">
    <property type="entry name" value="PP-binding"/>
    <property type="match status" value="1"/>
</dbReference>
<dbReference type="InterPro" id="IPR009081">
    <property type="entry name" value="PP-bd_ACP"/>
</dbReference>
<dbReference type="Gene3D" id="3.40.50.720">
    <property type="entry name" value="NAD(P)-binding Rossmann-like Domain"/>
    <property type="match status" value="1"/>
</dbReference>
<keyword evidence="5" id="KW-1185">Reference proteome</keyword>
<dbReference type="SUPFAM" id="SSF51735">
    <property type="entry name" value="NAD(P)-binding Rossmann-fold domains"/>
    <property type="match status" value="1"/>
</dbReference>
<dbReference type="InterPro" id="IPR000873">
    <property type="entry name" value="AMP-dep_synth/lig_dom"/>
</dbReference>
<organism evidence="4 5">
    <name type="scientific">Penicillium frequentans</name>
    <dbReference type="NCBI Taxonomy" id="3151616"/>
    <lineage>
        <taxon>Eukaryota</taxon>
        <taxon>Fungi</taxon>
        <taxon>Dikarya</taxon>
        <taxon>Ascomycota</taxon>
        <taxon>Pezizomycotina</taxon>
        <taxon>Eurotiomycetes</taxon>
        <taxon>Eurotiomycetidae</taxon>
        <taxon>Eurotiales</taxon>
        <taxon>Aspergillaceae</taxon>
        <taxon>Penicillium</taxon>
    </lineage>
</organism>
<dbReference type="Pfam" id="PF07993">
    <property type="entry name" value="NAD_binding_4"/>
    <property type="match status" value="2"/>
</dbReference>
<dbReference type="SMART" id="SM00823">
    <property type="entry name" value="PKS_PP"/>
    <property type="match status" value="1"/>
</dbReference>
<dbReference type="InterPro" id="IPR013120">
    <property type="entry name" value="FAR_NAD-bd"/>
</dbReference>
<dbReference type="AlphaFoldDB" id="A0AAD6GIU1"/>
<accession>A0AAD6GIU1</accession>
<comment type="caution">
    <text evidence="4">The sequence shown here is derived from an EMBL/GenBank/DDBJ whole genome shotgun (WGS) entry which is preliminary data.</text>
</comment>
<dbReference type="GO" id="GO:0044550">
    <property type="term" value="P:secondary metabolite biosynthetic process"/>
    <property type="evidence" value="ECO:0007669"/>
    <property type="project" value="UniProtKB-ARBA"/>
</dbReference>
<dbReference type="GO" id="GO:0031177">
    <property type="term" value="F:phosphopantetheine binding"/>
    <property type="evidence" value="ECO:0007669"/>
    <property type="project" value="InterPro"/>
</dbReference>
<gene>
    <name evidence="4" type="ORF">N7494_000284</name>
</gene>
<dbReference type="PANTHER" id="PTHR43439:SF2">
    <property type="entry name" value="ENZYME, PUTATIVE (JCVI)-RELATED"/>
    <property type="match status" value="1"/>
</dbReference>
<dbReference type="Gene3D" id="3.40.50.12780">
    <property type="entry name" value="N-terminal domain of ligase-like"/>
    <property type="match status" value="1"/>
</dbReference>
<evidence type="ECO:0000256" key="2">
    <source>
        <dbReference type="ARBA" id="ARBA00022553"/>
    </source>
</evidence>
<dbReference type="Proteomes" id="UP001220324">
    <property type="component" value="Unassembled WGS sequence"/>
</dbReference>
<keyword evidence="2" id="KW-0597">Phosphoprotein</keyword>
<dbReference type="Pfam" id="PF23562">
    <property type="entry name" value="AMP-binding_C_3"/>
    <property type="match status" value="1"/>
</dbReference>
<dbReference type="InterPro" id="IPR020845">
    <property type="entry name" value="AMP-binding_CS"/>
</dbReference>
<dbReference type="Pfam" id="PF00501">
    <property type="entry name" value="AMP-binding"/>
    <property type="match status" value="1"/>
</dbReference>
<dbReference type="PROSITE" id="PS00455">
    <property type="entry name" value="AMP_BINDING"/>
    <property type="match status" value="1"/>
</dbReference>
<dbReference type="SUPFAM" id="SSF56801">
    <property type="entry name" value="Acetyl-CoA synthetase-like"/>
    <property type="match status" value="1"/>
</dbReference>
<dbReference type="InterPro" id="IPR036736">
    <property type="entry name" value="ACP-like_sf"/>
</dbReference>
<dbReference type="Gene3D" id="1.10.1200.10">
    <property type="entry name" value="ACP-like"/>
    <property type="match status" value="1"/>
</dbReference>
<dbReference type="InterPro" id="IPR020806">
    <property type="entry name" value="PKS_PP-bd"/>
</dbReference>
<dbReference type="PROSITE" id="PS50075">
    <property type="entry name" value="CARRIER"/>
    <property type="match status" value="1"/>
</dbReference>
<evidence type="ECO:0000256" key="1">
    <source>
        <dbReference type="ARBA" id="ARBA00022450"/>
    </source>
</evidence>
<feature type="domain" description="Carrier" evidence="3">
    <location>
        <begin position="562"/>
        <end position="640"/>
    </location>
</feature>
<reference evidence="4 5" key="1">
    <citation type="journal article" date="2023" name="IMA Fungus">
        <title>Comparative genomic study of the Penicillium genus elucidates a diverse pangenome and 15 lateral gene transfer events.</title>
        <authorList>
            <person name="Petersen C."/>
            <person name="Sorensen T."/>
            <person name="Nielsen M.R."/>
            <person name="Sondergaard T.E."/>
            <person name="Sorensen J.L."/>
            <person name="Fitzpatrick D.A."/>
            <person name="Frisvad J.C."/>
            <person name="Nielsen K.L."/>
        </authorList>
    </citation>
    <scope>NUCLEOTIDE SEQUENCE [LARGE SCALE GENOMIC DNA]</scope>
    <source>
        <strain evidence="4 5">IBT 35679</strain>
    </source>
</reference>
<dbReference type="EMBL" id="JAQIZZ010000001">
    <property type="protein sequence ID" value="KAJ5556369.1"/>
    <property type="molecule type" value="Genomic_DNA"/>
</dbReference>
<name>A0AAD6GIU1_9EURO</name>
<dbReference type="PANTHER" id="PTHR43439">
    <property type="entry name" value="PHENYLACETATE-COENZYME A LIGASE"/>
    <property type="match status" value="1"/>
</dbReference>
<sequence length="1043" mass="114524">MAISCTSDLDPSTQLTPNLVDHYAKVKPHALYAEYPVNPMNYEDGYRQITYKTFANAINGVAHCLAESLGPGIGEPGNEEVLAYLGPNDLRYPTLVLGAIKAGFCMFLPSPRNSLAAQKALLEKLDCTTLLVPTPRPPFVTAMIEALPLKVVEVPSLDTLLTAKFPAFEYRKTYPEAATDRFVVLHTSGSTGIPKPIIWTHESVAKHIRMQRLKAPVGSESQDSKGSGKRMYLTLPPFHAAGIGHILFITMPADVTLIMPTATGLPTAVGLVAARKQTPFEWAIVVPSIVLELAQAPELLEYCSTHLEYIFYCGGDLPQAIGNKVAAKVELMNGYGASELGMMHVVHAADRNPLTDWRYLNFHPELGVEFRHVSGEEYEAVLVRTPDREAHQFPFSIQAFASQQEYHTNDLMVRHPTKTDLWRPSARVDDVIVFLNGEKTNPVSMEQHIIACNSEVTGCLVVGAQRFQAALIIERGGKPAEIRDTIIDELWPSIEQANSSAPGHARIAKSHILFTSPDRPMLRAGKGTVQRAATLALYAQELEDLYASADTISQIVGPGGVDDTAQVTEYIRTTILAITGWSPDKLNDTENWFNLGFDSLQAITATRALKQGLNIVALTPNFIYSHPTVAGLAQALCNLHQGLEESTEANIQALLQERDQLLQELTGQINISKAKQPCQVAPATQSVILTGSTGQLGTYMLDTLLKTPGVKHIYCLNRDDRARARQQERSTAYGLAPSIKHKRGATLVIHNAWPVNFNLSLASFKPHLLGVVNLINFSGQGTYSPRLFFISSISSTIGHHTDTGLTPESIVTTTTPALNGYANSKYVAEHLLAHAVQQSSGSLASAHVGQVAVARVGQVAGPVRSRGLWNKSEWFPSLVLSSLHLDAVPDTIGPALERIDWLPVDLLADILVDLALLRSSCALNFYHLVNLHPQFWKEIRPIVADILRKASGRSLETISEREWVLRVRRGVELASQAGEKELQLQLSKNPAAKLLEFFETAMAQTTPENVLDVQDTAQVSKKLREVDAVKPEWIQKWAQEWLQ</sequence>
<dbReference type="InterPro" id="IPR051414">
    <property type="entry name" value="Adenylate-forming_Reductase"/>
</dbReference>
<evidence type="ECO:0000313" key="5">
    <source>
        <dbReference type="Proteomes" id="UP001220324"/>
    </source>
</evidence>
<dbReference type="InterPro" id="IPR042099">
    <property type="entry name" value="ANL_N_sf"/>
</dbReference>
<keyword evidence="1" id="KW-0596">Phosphopantetheine</keyword>
<evidence type="ECO:0000313" key="4">
    <source>
        <dbReference type="EMBL" id="KAJ5556369.1"/>
    </source>
</evidence>
<dbReference type="InterPro" id="IPR036291">
    <property type="entry name" value="NAD(P)-bd_dom_sf"/>
</dbReference>
<proteinExistence type="predicted"/>
<dbReference type="SUPFAM" id="SSF47336">
    <property type="entry name" value="ACP-like"/>
    <property type="match status" value="1"/>
</dbReference>
<evidence type="ECO:0000259" key="3">
    <source>
        <dbReference type="PROSITE" id="PS50075"/>
    </source>
</evidence>
<protein>
    <submittedName>
        <fullName evidence="4">Acetyl-CoA synthetase-like protein</fullName>
    </submittedName>
</protein>